<organism evidence="5 6">
    <name type="scientific">Dactylosporangium cerinum</name>
    <dbReference type="NCBI Taxonomy" id="1434730"/>
    <lineage>
        <taxon>Bacteria</taxon>
        <taxon>Bacillati</taxon>
        <taxon>Actinomycetota</taxon>
        <taxon>Actinomycetes</taxon>
        <taxon>Micromonosporales</taxon>
        <taxon>Micromonosporaceae</taxon>
        <taxon>Dactylosporangium</taxon>
    </lineage>
</organism>
<dbReference type="RefSeq" id="WP_380115093.1">
    <property type="nucleotide sequence ID" value="NZ_JBHSIU010000013.1"/>
</dbReference>
<sequence length="242" mass="25996">MTYQTYPIGEAPPPNLRQPLRVELFFLTHSETGEPLTNVGAHAVALAGAALIDDLLRPVERIRLVGSQVVVVNADVSGDPVADWVVRTLGGNRGTSVLDRPQRSYSVRDAVRAIAVHAYDRTAAGMYAGDLVQELKRRRLSGGRRRYPPTDTGVIARVRGRLCSVLTGHTPPDPQTAALAGLILALDLTSELYLDGSGLNVRSLLKALADWVGRSMPEVQQLIGATDDLIAEAAVAVYGQSR</sequence>
<dbReference type="InterPro" id="IPR038261">
    <property type="entry name" value="GPP34-like_sf"/>
</dbReference>
<proteinExistence type="predicted"/>
<evidence type="ECO:0000313" key="6">
    <source>
        <dbReference type="Proteomes" id="UP001595912"/>
    </source>
</evidence>
<comment type="subcellular location">
    <subcellularLocation>
        <location evidence="1">Golgi apparatus membrane</location>
        <topology evidence="1">Peripheral membrane protein</topology>
        <orientation evidence="1">Cytoplasmic side</orientation>
    </subcellularLocation>
</comment>
<evidence type="ECO:0000256" key="1">
    <source>
        <dbReference type="ARBA" id="ARBA00004255"/>
    </source>
</evidence>
<name>A0ABV9VSS5_9ACTN</name>
<dbReference type="EMBL" id="JBHSIU010000013">
    <property type="protein sequence ID" value="MFC4998844.1"/>
    <property type="molecule type" value="Genomic_DNA"/>
</dbReference>
<evidence type="ECO:0000313" key="5">
    <source>
        <dbReference type="EMBL" id="MFC4998844.1"/>
    </source>
</evidence>
<dbReference type="Proteomes" id="UP001595912">
    <property type="component" value="Unassembled WGS sequence"/>
</dbReference>
<keyword evidence="6" id="KW-1185">Reference proteome</keyword>
<keyword evidence="3" id="KW-0446">Lipid-binding</keyword>
<reference evidence="6" key="1">
    <citation type="journal article" date="2019" name="Int. J. Syst. Evol. Microbiol.">
        <title>The Global Catalogue of Microorganisms (GCM) 10K type strain sequencing project: providing services to taxonomists for standard genome sequencing and annotation.</title>
        <authorList>
            <consortium name="The Broad Institute Genomics Platform"/>
            <consortium name="The Broad Institute Genome Sequencing Center for Infectious Disease"/>
            <person name="Wu L."/>
            <person name="Ma J."/>
        </authorList>
    </citation>
    <scope>NUCLEOTIDE SEQUENCE [LARGE SCALE GENOMIC DNA]</scope>
    <source>
        <strain evidence="6">CGMCC 4.7152</strain>
    </source>
</reference>
<evidence type="ECO:0000256" key="2">
    <source>
        <dbReference type="ARBA" id="ARBA00023034"/>
    </source>
</evidence>
<gene>
    <name evidence="5" type="ORF">ACFPIJ_13480</name>
</gene>
<keyword evidence="4" id="KW-0472">Membrane</keyword>
<accession>A0ABV9VSS5</accession>
<dbReference type="InterPro" id="IPR008628">
    <property type="entry name" value="GPP34-like"/>
</dbReference>
<dbReference type="Gene3D" id="1.10.3630.10">
    <property type="entry name" value="yeast vps74-n-term truncation variant domain like"/>
    <property type="match status" value="1"/>
</dbReference>
<protein>
    <submittedName>
        <fullName evidence="5">GPP34 family phosphoprotein</fullName>
    </submittedName>
</protein>
<dbReference type="Pfam" id="PF05719">
    <property type="entry name" value="GPP34"/>
    <property type="match status" value="1"/>
</dbReference>
<evidence type="ECO:0000256" key="3">
    <source>
        <dbReference type="ARBA" id="ARBA00023121"/>
    </source>
</evidence>
<keyword evidence="2" id="KW-0333">Golgi apparatus</keyword>
<evidence type="ECO:0000256" key="4">
    <source>
        <dbReference type="ARBA" id="ARBA00023136"/>
    </source>
</evidence>
<comment type="caution">
    <text evidence="5">The sequence shown here is derived from an EMBL/GenBank/DDBJ whole genome shotgun (WGS) entry which is preliminary data.</text>
</comment>